<reference evidence="1" key="1">
    <citation type="submission" date="2020-04" db="EMBL/GenBank/DDBJ databases">
        <title>Description of Shewanella salipaludis sp. nov., isolated from a salt marsh.</title>
        <authorList>
            <person name="Park S."/>
            <person name="Yoon J.-H."/>
        </authorList>
    </citation>
    <scope>NUCLEOTIDE SEQUENCE</scope>
    <source>
        <strain evidence="1">SHSM-M6</strain>
    </source>
</reference>
<dbReference type="RefSeq" id="WP_169564447.1">
    <property type="nucleotide sequence ID" value="NZ_JAAXYH010000007.1"/>
</dbReference>
<organism evidence="1 2">
    <name type="scientific">Shewanella salipaludis</name>
    <dbReference type="NCBI Taxonomy" id="2723052"/>
    <lineage>
        <taxon>Bacteria</taxon>
        <taxon>Pseudomonadati</taxon>
        <taxon>Pseudomonadota</taxon>
        <taxon>Gammaproteobacteria</taxon>
        <taxon>Alteromonadales</taxon>
        <taxon>Shewanellaceae</taxon>
        <taxon>Shewanella</taxon>
    </lineage>
</organism>
<dbReference type="AlphaFoldDB" id="A0A972FZT9"/>
<proteinExistence type="predicted"/>
<dbReference type="Pfam" id="PF20043">
    <property type="entry name" value="DUF6445"/>
    <property type="match status" value="1"/>
</dbReference>
<name>A0A972FZT9_9GAMM</name>
<dbReference type="Proteomes" id="UP000737113">
    <property type="component" value="Unassembled WGS sequence"/>
</dbReference>
<accession>A0A972FZT9</accession>
<protein>
    <submittedName>
        <fullName evidence="1">Uncharacterized protein</fullName>
    </submittedName>
</protein>
<keyword evidence="2" id="KW-1185">Reference proteome</keyword>
<gene>
    <name evidence="1" type="ORF">HC757_11120</name>
</gene>
<sequence>MTASERGQGAATAQQADNEPRVRLTPQILYLGHEKTPLIIIDNFAADLTPLLNFARTRATFAADPDSFYPGVRAPLPRPYVEDVLNRLYSLLYEVYEIPSRQSIRLQALHFSLISTSPEALKPLQRLPHFDTPQPHYFALLHYLNDGPHGNTAFFRHIPTGFERIDGSRMPAYFQSAQQFVGQNATEPPGYFVQSNEHYELYHQVEYRPNRLLIYPGNLLHSTLVEPGTDIDANPQTGRLTANMFIEFK</sequence>
<dbReference type="InterPro" id="IPR045617">
    <property type="entry name" value="DUF6445"/>
</dbReference>
<dbReference type="EMBL" id="JAAXYH010000007">
    <property type="protein sequence ID" value="NMH65717.1"/>
    <property type="molecule type" value="Genomic_DNA"/>
</dbReference>
<evidence type="ECO:0000313" key="1">
    <source>
        <dbReference type="EMBL" id="NMH65717.1"/>
    </source>
</evidence>
<comment type="caution">
    <text evidence="1">The sequence shown here is derived from an EMBL/GenBank/DDBJ whole genome shotgun (WGS) entry which is preliminary data.</text>
</comment>
<evidence type="ECO:0000313" key="2">
    <source>
        <dbReference type="Proteomes" id="UP000737113"/>
    </source>
</evidence>